<feature type="transmembrane region" description="Helical" evidence="9">
    <location>
        <begin position="51"/>
        <end position="71"/>
    </location>
</feature>
<evidence type="ECO:0000313" key="13">
    <source>
        <dbReference type="EMBL" id="CAA9405663.1"/>
    </source>
</evidence>
<protein>
    <recommendedName>
        <fullName evidence="2">histidine kinase</fullName>
        <ecNumber evidence="2">2.7.13.3</ecNumber>
    </recommendedName>
</protein>
<comment type="catalytic activity">
    <reaction evidence="1">
        <text>ATP + protein L-histidine = ADP + protein N-phospho-L-histidine.</text>
        <dbReference type="EC" id="2.7.13.3"/>
    </reaction>
</comment>
<accession>A0A6J4P625</accession>
<keyword evidence="9" id="KW-1133">Transmembrane helix</keyword>
<proteinExistence type="predicted"/>
<evidence type="ECO:0000256" key="6">
    <source>
        <dbReference type="ARBA" id="ARBA00022777"/>
    </source>
</evidence>
<dbReference type="InterPro" id="IPR003594">
    <property type="entry name" value="HATPase_dom"/>
</dbReference>
<dbReference type="InterPro" id="IPR036097">
    <property type="entry name" value="HisK_dim/P_sf"/>
</dbReference>
<evidence type="ECO:0000256" key="9">
    <source>
        <dbReference type="SAM" id="Phobius"/>
    </source>
</evidence>
<dbReference type="SMART" id="SM00091">
    <property type="entry name" value="PAS"/>
    <property type="match status" value="1"/>
</dbReference>
<evidence type="ECO:0000259" key="10">
    <source>
        <dbReference type="PROSITE" id="PS50109"/>
    </source>
</evidence>
<dbReference type="PROSITE" id="PS50113">
    <property type="entry name" value="PAC"/>
    <property type="match status" value="1"/>
</dbReference>
<dbReference type="EMBL" id="CADCUR010000167">
    <property type="protein sequence ID" value="CAA9405663.1"/>
    <property type="molecule type" value="Genomic_DNA"/>
</dbReference>
<evidence type="ECO:0000259" key="12">
    <source>
        <dbReference type="PROSITE" id="PS50113"/>
    </source>
</evidence>
<dbReference type="GO" id="GO:0005524">
    <property type="term" value="F:ATP binding"/>
    <property type="evidence" value="ECO:0007669"/>
    <property type="project" value="UniProtKB-KW"/>
</dbReference>
<sequence length="578" mass="63841">MKINEKFFSTESSQTQKIQTLIIGRLLAIFLLLVASWIWHTGHLKLSFEDFPRGLFLVFLVAVGLTIVYFFAARFSKLYAWQIRVQLTFDALLVTWLVWQSGVLTSPYITLYIVIIAVSSFFLTASDTLVSAAVCVFLFALLAVLTAFSIINSSAVPMETSRAVQIIAFHSVAFLVVGLLASRLSDRHASGEQLKETTKTLADLRVLHERIIESIRSGLITTDLDGTIYTFNQTAAEITGYQADEMRGRSIYGLFGNIELPIADSLDATATGDQPPRFETDVITPENFAVRVGYAISPLSSESGEKTGLILTFQDLTEIRSMEESVRRKDRLAAVGRVAAGLAHEIRNPLGAMRGAIQVLQSQTPPESSQASLMEIILRESDRLNKIITNFLTYARPRVANFSETDVCEAINDTLTLLKHSPDVKEHHFIKPDLPACPVTISADSTQLKQIFWNLARNAIQAMEAGGTLTVKLEELNGERIRILFADTGGGMPASQVEQLFEPFSNSTTGGTGLGLSIVYQIVRDHHGTINVRSLENEGTTITVELPIEIKNQGFLNETEKAGDNFQSSRLENFLNVK</sequence>
<dbReference type="EC" id="2.7.13.3" evidence="2"/>
<dbReference type="Pfam" id="PF02518">
    <property type="entry name" value="HATPase_c"/>
    <property type="match status" value="1"/>
</dbReference>
<evidence type="ECO:0000256" key="2">
    <source>
        <dbReference type="ARBA" id="ARBA00012438"/>
    </source>
</evidence>
<evidence type="ECO:0000256" key="5">
    <source>
        <dbReference type="ARBA" id="ARBA00022741"/>
    </source>
</evidence>
<dbReference type="PROSITE" id="PS50109">
    <property type="entry name" value="HIS_KIN"/>
    <property type="match status" value="1"/>
</dbReference>
<evidence type="ECO:0000256" key="3">
    <source>
        <dbReference type="ARBA" id="ARBA00022553"/>
    </source>
</evidence>
<dbReference type="CDD" id="cd00130">
    <property type="entry name" value="PAS"/>
    <property type="match status" value="1"/>
</dbReference>
<organism evidence="13">
    <name type="scientific">uncultured Pyrinomonadaceae bacterium</name>
    <dbReference type="NCBI Taxonomy" id="2283094"/>
    <lineage>
        <taxon>Bacteria</taxon>
        <taxon>Pseudomonadati</taxon>
        <taxon>Acidobacteriota</taxon>
        <taxon>Blastocatellia</taxon>
        <taxon>Blastocatellales</taxon>
        <taxon>Pyrinomonadaceae</taxon>
        <taxon>environmental samples</taxon>
    </lineage>
</organism>
<keyword evidence="9" id="KW-0472">Membrane</keyword>
<keyword evidence="6" id="KW-0418">Kinase</keyword>
<dbReference type="AlphaFoldDB" id="A0A6J4P625"/>
<dbReference type="SUPFAM" id="SSF55785">
    <property type="entry name" value="PYP-like sensor domain (PAS domain)"/>
    <property type="match status" value="1"/>
</dbReference>
<dbReference type="InterPro" id="IPR035965">
    <property type="entry name" value="PAS-like_dom_sf"/>
</dbReference>
<keyword evidence="3" id="KW-0597">Phosphoprotein</keyword>
<reference evidence="13" key="1">
    <citation type="submission" date="2020-02" db="EMBL/GenBank/DDBJ databases">
        <authorList>
            <person name="Meier V. D."/>
        </authorList>
    </citation>
    <scope>NUCLEOTIDE SEQUENCE</scope>
    <source>
        <strain evidence="13">AVDCRST_MAG74</strain>
    </source>
</reference>
<evidence type="ECO:0000256" key="7">
    <source>
        <dbReference type="ARBA" id="ARBA00022840"/>
    </source>
</evidence>
<dbReference type="InterPro" id="IPR036890">
    <property type="entry name" value="HATPase_C_sf"/>
</dbReference>
<dbReference type="Pfam" id="PF00989">
    <property type="entry name" value="PAS"/>
    <property type="match status" value="1"/>
</dbReference>
<dbReference type="SMART" id="SM00388">
    <property type="entry name" value="HisKA"/>
    <property type="match status" value="1"/>
</dbReference>
<feature type="transmembrane region" description="Helical" evidence="9">
    <location>
        <begin position="130"/>
        <end position="151"/>
    </location>
</feature>
<evidence type="ECO:0000256" key="1">
    <source>
        <dbReference type="ARBA" id="ARBA00000085"/>
    </source>
</evidence>
<feature type="domain" description="Histidine kinase" evidence="10">
    <location>
        <begin position="341"/>
        <end position="550"/>
    </location>
</feature>
<gene>
    <name evidence="13" type="ORF">AVDCRST_MAG74-1919</name>
</gene>
<dbReference type="Gene3D" id="3.30.565.10">
    <property type="entry name" value="Histidine kinase-like ATPase, C-terminal domain"/>
    <property type="match status" value="1"/>
</dbReference>
<dbReference type="Pfam" id="PF25323">
    <property type="entry name" value="6TM_PilS"/>
    <property type="match status" value="1"/>
</dbReference>
<keyword evidence="9" id="KW-0812">Transmembrane</keyword>
<dbReference type="InterPro" id="IPR000014">
    <property type="entry name" value="PAS"/>
</dbReference>
<evidence type="ECO:0000256" key="4">
    <source>
        <dbReference type="ARBA" id="ARBA00022679"/>
    </source>
</evidence>
<keyword evidence="8" id="KW-0902">Two-component regulatory system</keyword>
<dbReference type="Gene3D" id="3.30.450.20">
    <property type="entry name" value="PAS domain"/>
    <property type="match status" value="1"/>
</dbReference>
<keyword evidence="5" id="KW-0547">Nucleotide-binding</keyword>
<feature type="transmembrane region" description="Helical" evidence="9">
    <location>
        <begin position="105"/>
        <end position="123"/>
    </location>
</feature>
<dbReference type="PRINTS" id="PR00344">
    <property type="entry name" value="BCTRLSENSOR"/>
</dbReference>
<feature type="domain" description="PAS" evidence="11">
    <location>
        <begin position="209"/>
        <end position="250"/>
    </location>
</feature>
<dbReference type="InterPro" id="IPR005467">
    <property type="entry name" value="His_kinase_dom"/>
</dbReference>
<keyword evidence="7" id="KW-0067">ATP-binding</keyword>
<dbReference type="Pfam" id="PF00512">
    <property type="entry name" value="HisKA"/>
    <property type="match status" value="1"/>
</dbReference>
<dbReference type="PROSITE" id="PS50112">
    <property type="entry name" value="PAS"/>
    <property type="match status" value="1"/>
</dbReference>
<feature type="domain" description="PAC" evidence="12">
    <location>
        <begin position="276"/>
        <end position="328"/>
    </location>
</feature>
<dbReference type="PANTHER" id="PTHR43065">
    <property type="entry name" value="SENSOR HISTIDINE KINASE"/>
    <property type="match status" value="1"/>
</dbReference>
<dbReference type="SMART" id="SM00387">
    <property type="entry name" value="HATPase_c"/>
    <property type="match status" value="1"/>
</dbReference>
<dbReference type="InterPro" id="IPR013767">
    <property type="entry name" value="PAS_fold"/>
</dbReference>
<dbReference type="InterPro" id="IPR004358">
    <property type="entry name" value="Sig_transdc_His_kin-like_C"/>
</dbReference>
<evidence type="ECO:0000259" key="11">
    <source>
        <dbReference type="PROSITE" id="PS50112"/>
    </source>
</evidence>
<feature type="transmembrane region" description="Helical" evidence="9">
    <location>
        <begin position="21"/>
        <end position="39"/>
    </location>
</feature>
<feature type="transmembrane region" description="Helical" evidence="9">
    <location>
        <begin position="163"/>
        <end position="181"/>
    </location>
</feature>
<name>A0A6J4P625_9BACT</name>
<dbReference type="CDD" id="cd00082">
    <property type="entry name" value="HisKA"/>
    <property type="match status" value="1"/>
</dbReference>
<evidence type="ECO:0000256" key="8">
    <source>
        <dbReference type="ARBA" id="ARBA00023012"/>
    </source>
</evidence>
<keyword evidence="4" id="KW-0808">Transferase</keyword>
<dbReference type="GO" id="GO:0000155">
    <property type="term" value="F:phosphorelay sensor kinase activity"/>
    <property type="evidence" value="ECO:0007669"/>
    <property type="project" value="InterPro"/>
</dbReference>
<dbReference type="SUPFAM" id="SSF55874">
    <property type="entry name" value="ATPase domain of HSP90 chaperone/DNA topoisomerase II/histidine kinase"/>
    <property type="match status" value="1"/>
</dbReference>
<dbReference type="InterPro" id="IPR000700">
    <property type="entry name" value="PAS-assoc_C"/>
</dbReference>
<dbReference type="SUPFAM" id="SSF47384">
    <property type="entry name" value="Homodimeric domain of signal transducing histidine kinase"/>
    <property type="match status" value="1"/>
</dbReference>
<dbReference type="PANTHER" id="PTHR43065:SF10">
    <property type="entry name" value="PEROXIDE STRESS-ACTIVATED HISTIDINE KINASE MAK3"/>
    <property type="match status" value="1"/>
</dbReference>
<dbReference type="NCBIfam" id="TIGR00229">
    <property type="entry name" value="sensory_box"/>
    <property type="match status" value="1"/>
</dbReference>
<dbReference type="Gene3D" id="1.10.287.130">
    <property type="match status" value="1"/>
</dbReference>
<dbReference type="InterPro" id="IPR003661">
    <property type="entry name" value="HisK_dim/P_dom"/>
</dbReference>